<organism evidence="11">
    <name type="scientific">Entamoeba dispar (strain ATCC PRA-260 / SAW760)</name>
    <dbReference type="NCBI Taxonomy" id="370354"/>
    <lineage>
        <taxon>Eukaryota</taxon>
        <taxon>Amoebozoa</taxon>
        <taxon>Evosea</taxon>
        <taxon>Archamoebae</taxon>
        <taxon>Mastigamoebida</taxon>
        <taxon>Entamoebidae</taxon>
        <taxon>Entamoeba</taxon>
    </lineage>
</organism>
<evidence type="ECO:0000313" key="11">
    <source>
        <dbReference type="Proteomes" id="UP000008076"/>
    </source>
</evidence>
<keyword evidence="5 9" id="KW-0904">Protein phosphatase</keyword>
<dbReference type="GeneID" id="5884318"/>
<evidence type="ECO:0000256" key="2">
    <source>
        <dbReference type="ARBA" id="ARBA00008978"/>
    </source>
</evidence>
<dbReference type="GO" id="GO:0006397">
    <property type="term" value="P:mRNA processing"/>
    <property type="evidence" value="ECO:0007669"/>
    <property type="project" value="UniProtKB-KW"/>
</dbReference>
<comment type="catalytic activity">
    <reaction evidence="7 9">
        <text>O-phospho-L-seryl-[protein] + H2O = L-seryl-[protein] + phosphate</text>
        <dbReference type="Rhea" id="RHEA:20629"/>
        <dbReference type="Rhea" id="RHEA-COMP:9863"/>
        <dbReference type="Rhea" id="RHEA-COMP:11604"/>
        <dbReference type="ChEBI" id="CHEBI:15377"/>
        <dbReference type="ChEBI" id="CHEBI:29999"/>
        <dbReference type="ChEBI" id="CHEBI:43474"/>
        <dbReference type="ChEBI" id="CHEBI:83421"/>
        <dbReference type="EC" id="3.1.3.16"/>
    </reaction>
</comment>
<dbReference type="Proteomes" id="UP000008076">
    <property type="component" value="Unassembled WGS sequence"/>
</dbReference>
<keyword evidence="3 9" id="KW-0507">mRNA processing</keyword>
<keyword evidence="6 9" id="KW-0539">Nucleus</keyword>
<dbReference type="Pfam" id="PF04722">
    <property type="entry name" value="Ssu72"/>
    <property type="match status" value="1"/>
</dbReference>
<comment type="catalytic activity">
    <reaction evidence="8 9">
        <text>O-phospho-L-threonyl-[protein] + H2O = L-threonyl-[protein] + phosphate</text>
        <dbReference type="Rhea" id="RHEA:47004"/>
        <dbReference type="Rhea" id="RHEA-COMP:11060"/>
        <dbReference type="Rhea" id="RHEA-COMP:11605"/>
        <dbReference type="ChEBI" id="CHEBI:15377"/>
        <dbReference type="ChEBI" id="CHEBI:30013"/>
        <dbReference type="ChEBI" id="CHEBI:43474"/>
        <dbReference type="ChEBI" id="CHEBI:61977"/>
        <dbReference type="EC" id="3.1.3.16"/>
    </reaction>
</comment>
<evidence type="ECO:0000256" key="1">
    <source>
        <dbReference type="ARBA" id="ARBA00004123"/>
    </source>
</evidence>
<keyword evidence="4 9" id="KW-0378">Hydrolase</keyword>
<evidence type="ECO:0000256" key="3">
    <source>
        <dbReference type="ARBA" id="ARBA00022664"/>
    </source>
</evidence>
<dbReference type="OrthoDB" id="57957at2759"/>
<dbReference type="Gene3D" id="3.40.50.2300">
    <property type="match status" value="2"/>
</dbReference>
<evidence type="ECO:0000313" key="10">
    <source>
        <dbReference type="EMBL" id="EDR24438.1"/>
    </source>
</evidence>
<dbReference type="RefSeq" id="XP_001739187.1">
    <property type="nucleotide sequence ID" value="XM_001739135.1"/>
</dbReference>
<reference evidence="11" key="1">
    <citation type="submission" date="2007-12" db="EMBL/GenBank/DDBJ databases">
        <title>Annotation of Entamoeba dispar SAW760.</title>
        <authorList>
            <person name="Lorenzi H."/>
            <person name="Inman J."/>
            <person name="Schobel S."/>
            <person name="Amedeo P."/>
            <person name="Caler E."/>
        </authorList>
    </citation>
    <scope>NUCLEOTIDE SEQUENCE [LARGE SCALE GENOMIC DNA]</scope>
    <source>
        <strain evidence="11">ATCC PRA-260 / SAW760</strain>
    </source>
</reference>
<dbReference type="VEuPathDB" id="AmoebaDB:EDI_182330"/>
<comment type="function">
    <text evidence="9">Protein phosphatase that catalyzes the dephosphorylation of the C-terminal domain of RNA polymerase II. Plays a role in RNA processing and termination.</text>
</comment>
<evidence type="ECO:0000256" key="6">
    <source>
        <dbReference type="ARBA" id="ARBA00023242"/>
    </source>
</evidence>
<dbReference type="AlphaFoldDB" id="B0EM07"/>
<comment type="similarity">
    <text evidence="2 9">Belongs to the SSU72 phosphatase family.</text>
</comment>
<proteinExistence type="inferred from homology"/>
<dbReference type="KEGG" id="edi:EDI_182330"/>
<evidence type="ECO:0000256" key="9">
    <source>
        <dbReference type="RuleBase" id="RU369031"/>
    </source>
</evidence>
<evidence type="ECO:0000256" key="4">
    <source>
        <dbReference type="ARBA" id="ARBA00022801"/>
    </source>
</evidence>
<name>B0EM07_ENTDS</name>
<accession>B0EM07</accession>
<evidence type="ECO:0000256" key="7">
    <source>
        <dbReference type="ARBA" id="ARBA00047761"/>
    </source>
</evidence>
<dbReference type="InterPro" id="IPR006811">
    <property type="entry name" value="RNA_pol_II_suA"/>
</dbReference>
<gene>
    <name evidence="10" type="ORF">EDI_182330</name>
</gene>
<dbReference type="GO" id="GO:0004722">
    <property type="term" value="F:protein serine/threonine phosphatase activity"/>
    <property type="evidence" value="ECO:0007669"/>
    <property type="project" value="UniProtKB-UniRule"/>
</dbReference>
<dbReference type="FunFam" id="3.40.50.2300:FF:000405">
    <property type="entry name" value="RNA polymerase II subunit A C-terminal domain phosphatase"/>
    <property type="match status" value="1"/>
</dbReference>
<evidence type="ECO:0000256" key="5">
    <source>
        <dbReference type="ARBA" id="ARBA00022912"/>
    </source>
</evidence>
<dbReference type="PANTHER" id="PTHR20383">
    <property type="entry name" value="RNA POLYMERASE II SUBUNIT A C-TERMINAL DOMAIN PHOSPHATASE"/>
    <property type="match status" value="1"/>
</dbReference>
<evidence type="ECO:0000256" key="8">
    <source>
        <dbReference type="ARBA" id="ARBA00048336"/>
    </source>
</evidence>
<comment type="subcellular location">
    <subcellularLocation>
        <location evidence="1 9">Nucleus</location>
    </subcellularLocation>
</comment>
<dbReference type="GO" id="GO:0005634">
    <property type="term" value="C:nucleus"/>
    <property type="evidence" value="ECO:0007669"/>
    <property type="project" value="UniProtKB-SubCell"/>
</dbReference>
<dbReference type="OMA" id="TQPNVYQ"/>
<dbReference type="eggNOG" id="KOG2424">
    <property type="taxonomic scope" value="Eukaryota"/>
</dbReference>
<dbReference type="EC" id="3.1.3.16" evidence="9"/>
<dbReference type="EMBL" id="DS549945">
    <property type="protein sequence ID" value="EDR24438.1"/>
    <property type="molecule type" value="Genomic_DNA"/>
</dbReference>
<protein>
    <recommendedName>
        <fullName evidence="9">RNA polymerase II subunit A C-terminal domain phosphatase SSU72</fullName>
        <shortName evidence="9">CTD phosphatase SSU72</shortName>
        <ecNumber evidence="9">3.1.3.16</ecNumber>
    </recommendedName>
</protein>
<sequence length="201" mass="23177">MDSFQPKTNHLSESIAVICRSNQNRSISAHCRLKQLGYNVSSFGTGVYTILPGATRNFGFQFGIPYKDIKNSLPKDEVSVEYYRKNKIYQMLDRNANLKSAPEKFQDCKKEFNIIITLDYSVFMDVLEYFDSRESSTGSLCYVFNLTVMDQLDTAEKGAIEVSEFLKLMESDSDWMNNIDHVIKSFYSKTKINVLHSMQIY</sequence>
<keyword evidence="11" id="KW-1185">Reference proteome</keyword>